<organism evidence="3 4">
    <name type="scientific">Bradyrhizobium cytisi</name>
    <dbReference type="NCBI Taxonomy" id="515489"/>
    <lineage>
        <taxon>Bacteria</taxon>
        <taxon>Pseudomonadati</taxon>
        <taxon>Pseudomonadota</taxon>
        <taxon>Alphaproteobacteria</taxon>
        <taxon>Hyphomicrobiales</taxon>
        <taxon>Nitrobacteraceae</taxon>
        <taxon>Bradyrhizobium</taxon>
    </lineage>
</organism>
<proteinExistence type="predicted"/>
<evidence type="ECO:0000313" key="3">
    <source>
        <dbReference type="EMBL" id="TYL86508.1"/>
    </source>
</evidence>
<comment type="caution">
    <text evidence="3">The sequence shown here is derived from an EMBL/GenBank/DDBJ whole genome shotgun (WGS) entry which is preliminary data.</text>
</comment>
<reference evidence="3 4" key="1">
    <citation type="submission" date="2019-08" db="EMBL/GenBank/DDBJ databases">
        <title>Bradyrhizobium hipponensis sp. nov., a rhizobium isolated from a Lupinus angustifolius root nodule in Tunisia.</title>
        <authorList>
            <person name="Off K."/>
            <person name="Rejili M."/>
            <person name="Mars M."/>
            <person name="Brachmann A."/>
            <person name="Marin M."/>
        </authorList>
    </citation>
    <scope>NUCLEOTIDE SEQUENCE [LARGE SCALE GENOMIC DNA]</scope>
    <source>
        <strain evidence="3 4">CTAW11</strain>
    </source>
</reference>
<dbReference type="Proteomes" id="UP000324853">
    <property type="component" value="Unassembled WGS sequence"/>
</dbReference>
<evidence type="ECO:0000313" key="4">
    <source>
        <dbReference type="Proteomes" id="UP000324853"/>
    </source>
</evidence>
<name>A0A5S4WYX0_9BRAD</name>
<gene>
    <name evidence="3" type="ORF">FXB38_07510</name>
</gene>
<dbReference type="AlphaFoldDB" id="A0A5S4WYX0"/>
<sequence>MLSSEDEEFGSSEENGDQPAWFTDDGSEDIDASFKEYDITSSPNDFNIRTIVDFIEAGPFRIPGFQRNYVWDRKRASKLIESVLIGLPVPQIFLYEEDRNQFLVIDGQQRLMSIYYFVKGRFPRRAQRPLIRRIVAEKGFLPKEILADDAYFQKFNLYLPGVAGGQRSRFYGKNFETLGEDQTTFNLRTIRNVIIKQNAPKEERDTSIFEIFNRLNTGGVNLRPQEIRGSLYHSTFMDRLNKLNIEPVWRNLIGQEEPDLHAKDTEILLRAIGLTVDGENYAEPIGQFLNTFAKKARALDVTQLDYLEKLFGAFLERVQGVSVDGFRVERSGRFSIAMFEAVFRAACTDAFKKKSLDVWPLTDAALAKLKSDKKFIEATKEGIGRATHVADRYARARELLAAK</sequence>
<keyword evidence="4" id="KW-1185">Reference proteome</keyword>
<dbReference type="Pfam" id="PF03235">
    <property type="entry name" value="GmrSD_N"/>
    <property type="match status" value="1"/>
</dbReference>
<feature type="compositionally biased region" description="Acidic residues" evidence="1">
    <location>
        <begin position="1"/>
        <end position="16"/>
    </location>
</feature>
<evidence type="ECO:0000259" key="2">
    <source>
        <dbReference type="Pfam" id="PF03235"/>
    </source>
</evidence>
<dbReference type="InterPro" id="IPR004919">
    <property type="entry name" value="GmrSD_N"/>
</dbReference>
<dbReference type="PANTHER" id="PTHR39639:SF1">
    <property type="entry name" value="DUF262 DOMAIN-CONTAINING PROTEIN"/>
    <property type="match status" value="1"/>
</dbReference>
<accession>A0A5S4WYX0</accession>
<feature type="domain" description="GmrSD restriction endonucleases N-terminal" evidence="2">
    <location>
        <begin position="49"/>
        <end position="232"/>
    </location>
</feature>
<dbReference type="OrthoDB" id="9787127at2"/>
<dbReference type="EMBL" id="VSSR01000013">
    <property type="protein sequence ID" value="TYL86508.1"/>
    <property type="molecule type" value="Genomic_DNA"/>
</dbReference>
<feature type="region of interest" description="Disordered" evidence="1">
    <location>
        <begin position="1"/>
        <end position="26"/>
    </location>
</feature>
<protein>
    <submittedName>
        <fullName evidence="3">DUF262 domain-containing protein</fullName>
    </submittedName>
</protein>
<evidence type="ECO:0000256" key="1">
    <source>
        <dbReference type="SAM" id="MobiDB-lite"/>
    </source>
</evidence>
<dbReference type="PANTHER" id="PTHR39639">
    <property type="entry name" value="CHROMOSOME 16, WHOLE GENOME SHOTGUN SEQUENCE"/>
    <property type="match status" value="1"/>
</dbReference>